<feature type="transmembrane region" description="Helical" evidence="9">
    <location>
        <begin position="400"/>
        <end position="425"/>
    </location>
</feature>
<comment type="caution">
    <text evidence="11">The sequence shown here is derived from an EMBL/GenBank/DDBJ whole genome shotgun (WGS) entry which is preliminary data.</text>
</comment>
<dbReference type="Pfam" id="PF03553">
    <property type="entry name" value="Na_H_antiporter"/>
    <property type="match status" value="1"/>
</dbReference>
<organism evidence="11 12">
    <name type="scientific">Leptothoe kymatousa TAU-MAC 1615</name>
    <dbReference type="NCBI Taxonomy" id="2364775"/>
    <lineage>
        <taxon>Bacteria</taxon>
        <taxon>Bacillati</taxon>
        <taxon>Cyanobacteriota</taxon>
        <taxon>Cyanophyceae</taxon>
        <taxon>Nodosilineales</taxon>
        <taxon>Cymatolegaceae</taxon>
        <taxon>Leptothoe</taxon>
        <taxon>Leptothoe kymatousa</taxon>
    </lineage>
</organism>
<feature type="transmembrane region" description="Helical" evidence="9">
    <location>
        <begin position="217"/>
        <end position="240"/>
    </location>
</feature>
<name>A0ABS5XY31_9CYAN</name>
<keyword evidence="5 9" id="KW-0812">Transmembrane</keyword>
<evidence type="ECO:0000256" key="1">
    <source>
        <dbReference type="ARBA" id="ARBA00004651"/>
    </source>
</evidence>
<keyword evidence="2" id="KW-0813">Transport</keyword>
<feature type="transmembrane region" description="Helical" evidence="9">
    <location>
        <begin position="182"/>
        <end position="205"/>
    </location>
</feature>
<proteinExistence type="inferred from homology"/>
<evidence type="ECO:0000256" key="3">
    <source>
        <dbReference type="ARBA" id="ARBA00022449"/>
    </source>
</evidence>
<evidence type="ECO:0000256" key="7">
    <source>
        <dbReference type="ARBA" id="ARBA00023136"/>
    </source>
</evidence>
<evidence type="ECO:0000256" key="9">
    <source>
        <dbReference type="SAM" id="Phobius"/>
    </source>
</evidence>
<evidence type="ECO:0000256" key="8">
    <source>
        <dbReference type="ARBA" id="ARBA00038435"/>
    </source>
</evidence>
<keyword evidence="7 9" id="KW-0472">Membrane</keyword>
<protein>
    <submittedName>
        <fullName evidence="11">Na+/H+ antiporter NhaC family protein</fullName>
    </submittedName>
</protein>
<feature type="transmembrane region" description="Helical" evidence="9">
    <location>
        <begin position="66"/>
        <end position="91"/>
    </location>
</feature>
<feature type="domain" description="Na+/H+ antiporter NhaC-like C-terminal" evidence="10">
    <location>
        <begin position="150"/>
        <end position="411"/>
    </location>
</feature>
<keyword evidence="12" id="KW-1185">Reference proteome</keyword>
<reference evidence="11 12" key="1">
    <citation type="journal article" date="2021" name="Mar. Drugs">
        <title>Genome Reduction and Secondary Metabolism of the Marine Sponge-Associated Cyanobacterium Leptothoe.</title>
        <authorList>
            <person name="Konstantinou D."/>
            <person name="Popin R.V."/>
            <person name="Fewer D.P."/>
            <person name="Sivonen K."/>
            <person name="Gkelis S."/>
        </authorList>
    </citation>
    <scope>NUCLEOTIDE SEQUENCE [LARGE SCALE GENOMIC DNA]</scope>
    <source>
        <strain evidence="11 12">TAU-MAC 1615</strain>
    </source>
</reference>
<keyword evidence="6 9" id="KW-1133">Transmembrane helix</keyword>
<evidence type="ECO:0000313" key="12">
    <source>
        <dbReference type="Proteomes" id="UP001196661"/>
    </source>
</evidence>
<feature type="transmembrane region" description="Helical" evidence="9">
    <location>
        <begin position="337"/>
        <end position="362"/>
    </location>
</feature>
<comment type="subcellular location">
    <subcellularLocation>
        <location evidence="1">Cell membrane</location>
        <topology evidence="1">Multi-pass membrane protein</topology>
    </subcellularLocation>
</comment>
<feature type="transmembrane region" description="Helical" evidence="9">
    <location>
        <begin position="287"/>
        <end position="316"/>
    </location>
</feature>
<dbReference type="InterPro" id="IPR018461">
    <property type="entry name" value="Na/H_Antiport_NhaC-like_C"/>
</dbReference>
<feature type="transmembrane region" description="Helical" evidence="9">
    <location>
        <begin position="97"/>
        <end position="130"/>
    </location>
</feature>
<dbReference type="EMBL" id="JADOER010000001">
    <property type="protein sequence ID" value="MBT9310580.1"/>
    <property type="molecule type" value="Genomic_DNA"/>
</dbReference>
<dbReference type="RefSeq" id="WP_215616498.1">
    <property type="nucleotide sequence ID" value="NZ_JADOER010000001.1"/>
</dbReference>
<comment type="similarity">
    <text evidence="8">Belongs to the NhaC Na(+)/H(+) (TC 2.A.35) antiporter family.</text>
</comment>
<sequence>MDIIFGLLMAFVFLLLSVLHGVALVWPLGAAIALFILIHLRRGYSLATLCRFCWQGAKQAWPVFSILMLIGALMGTWLAAGTVPALVYYGTQLIHPHYFILCAFILSALVSTLIGTSFGAAGTIGLALMIMARSAGIENVDIVAGAIIAGTYVGDRCSPLSSSAYLVAMVTKTPIYQNLKQMLLTSLLPLALTLLIYGVLSWFYPLEISQPSQISRHLAAAFNLTAITLLPAFLVLLLASLRVNVKLTIILGWIVAAWLGIGVQNYGLGDIIRFTLWGFTIDNHTELATILVGGGLWPMLKVCAVVLLSTTLSGLLTGTQSLERVGRWLRVARQQRTLFAGTSLISLMAGAFGCTQTITILLTHQLVAPEYRRRGYGNQQVAIDLENTAVVLAPLIPWNIAGLVPATLLMAGPGFIPFAVYLYLVPLCNWLWPSRLDALPISTMANVSNG</sequence>
<feature type="transmembrane region" description="Helical" evidence="9">
    <location>
        <begin position="247"/>
        <end position="267"/>
    </location>
</feature>
<gene>
    <name evidence="11" type="ORF">IXB28_00035</name>
</gene>
<evidence type="ECO:0000256" key="5">
    <source>
        <dbReference type="ARBA" id="ARBA00022692"/>
    </source>
</evidence>
<evidence type="ECO:0000256" key="6">
    <source>
        <dbReference type="ARBA" id="ARBA00022989"/>
    </source>
</evidence>
<keyword evidence="3" id="KW-0050">Antiport</keyword>
<evidence type="ECO:0000259" key="10">
    <source>
        <dbReference type="Pfam" id="PF03553"/>
    </source>
</evidence>
<dbReference type="InterPro" id="IPR052180">
    <property type="entry name" value="NhaC_Na-H+_Antiporter"/>
</dbReference>
<dbReference type="PANTHER" id="PTHR33451:SF3">
    <property type="entry name" value="MALATE-2H(+)_NA(+)-LACTATE ANTIPORTER"/>
    <property type="match status" value="1"/>
</dbReference>
<dbReference type="PANTHER" id="PTHR33451">
    <property type="entry name" value="MALATE-2H(+)/NA(+)-LACTATE ANTIPORTER"/>
    <property type="match status" value="1"/>
</dbReference>
<evidence type="ECO:0000256" key="4">
    <source>
        <dbReference type="ARBA" id="ARBA00022475"/>
    </source>
</evidence>
<keyword evidence="4" id="KW-1003">Cell membrane</keyword>
<accession>A0ABS5XY31</accession>
<evidence type="ECO:0000256" key="2">
    <source>
        <dbReference type="ARBA" id="ARBA00022448"/>
    </source>
</evidence>
<dbReference type="Proteomes" id="UP001196661">
    <property type="component" value="Unassembled WGS sequence"/>
</dbReference>
<evidence type="ECO:0000313" key="11">
    <source>
        <dbReference type="EMBL" id="MBT9310580.1"/>
    </source>
</evidence>